<gene>
    <name evidence="1" type="ORF">SAMN05421813_101282</name>
</gene>
<dbReference type="EMBL" id="FNHH01000001">
    <property type="protein sequence ID" value="SDL70388.1"/>
    <property type="molecule type" value="Genomic_DNA"/>
</dbReference>
<sequence>MKYAKIRVEKDSYTDKCYPIVLCNYGDHELLDSILSRMGTIEFTVDEGYPSYWITLKNQNKFIQIDQRDQFGFIYKSLQGVDQLPIVDSILVFVEAHFKVLHFFVIEGAYHNTSVLFEDFRTNQLNEAIALFLGQDQDVICKIQHAVLDEKESERIEKFKLFNHYLKLAPIASGPNLYTNGLDSEGDGFMGRFFGRESCGFSYKKEHPYSMDYTLLLSNHSTICEFTMKGVYGILSDIEPKVDYNGTVLVYHSLSENTFEFFSTRDLTYESSQNLLDQFEKGNLSMEVDRIMQKEGSRRFNSWNDQYFQLLKKARETTTYHENCSLEL</sequence>
<accession>A0A1G9M846</accession>
<reference evidence="2" key="1">
    <citation type="submission" date="2016-10" db="EMBL/GenBank/DDBJ databases">
        <authorList>
            <person name="Varghese N."/>
            <person name="Submissions S."/>
        </authorList>
    </citation>
    <scope>NUCLEOTIDE SEQUENCE [LARGE SCALE GENOMIC DNA]</scope>
    <source>
        <strain evidence="2">DSM 24536</strain>
    </source>
</reference>
<evidence type="ECO:0000313" key="2">
    <source>
        <dbReference type="Proteomes" id="UP000199226"/>
    </source>
</evidence>
<proteinExistence type="predicted"/>
<dbReference type="STRING" id="990371.SAMN05421813_101282"/>
<dbReference type="Proteomes" id="UP000199226">
    <property type="component" value="Unassembled WGS sequence"/>
</dbReference>
<dbReference type="AlphaFoldDB" id="A0A1G9M846"/>
<protein>
    <submittedName>
        <fullName evidence="1">Uncharacterized protein</fullName>
    </submittedName>
</protein>
<keyword evidence="2" id="KW-1185">Reference proteome</keyword>
<evidence type="ECO:0000313" key="1">
    <source>
        <dbReference type="EMBL" id="SDL70388.1"/>
    </source>
</evidence>
<organism evidence="1 2">
    <name type="scientific">Daejeonella rubra</name>
    <dbReference type="NCBI Taxonomy" id="990371"/>
    <lineage>
        <taxon>Bacteria</taxon>
        <taxon>Pseudomonadati</taxon>
        <taxon>Bacteroidota</taxon>
        <taxon>Sphingobacteriia</taxon>
        <taxon>Sphingobacteriales</taxon>
        <taxon>Sphingobacteriaceae</taxon>
        <taxon>Daejeonella</taxon>
    </lineage>
</organism>
<name>A0A1G9M846_9SPHI</name>